<reference evidence="2" key="1">
    <citation type="journal article" date="2020" name="mSystems">
        <title>Genome- and Community-Level Interaction Insights into Carbon Utilization and Element Cycling Functions of Hydrothermarchaeota in Hydrothermal Sediment.</title>
        <authorList>
            <person name="Zhou Z."/>
            <person name="Liu Y."/>
            <person name="Xu W."/>
            <person name="Pan J."/>
            <person name="Luo Z.H."/>
            <person name="Li M."/>
        </authorList>
    </citation>
    <scope>NUCLEOTIDE SEQUENCE [LARGE SCALE GENOMIC DNA]</scope>
    <source>
        <strain evidence="2">SpSt-751</strain>
    </source>
</reference>
<evidence type="ECO:0000259" key="1">
    <source>
        <dbReference type="PROSITE" id="PS50880"/>
    </source>
</evidence>
<dbReference type="GO" id="GO:0005737">
    <property type="term" value="C:cytoplasm"/>
    <property type="evidence" value="ECO:0007669"/>
    <property type="project" value="TreeGrafter"/>
</dbReference>
<accession>A0A7C3WUV3</accession>
<dbReference type="Pfam" id="PF13155">
    <property type="entry name" value="Toprim_2"/>
    <property type="match status" value="1"/>
</dbReference>
<dbReference type="AlphaFoldDB" id="A0A7C3WUV3"/>
<sequence>MNLDALFKHYKDAVLSLNHLANFYRKSLFHSQKGLDYCSKRGIDSNMIDKFLIGYDPGIVYNKNFFETYQIDPILLERIGVLKKNNDNVYHSFFSHHLIFPIFDLKGNVIAICGRTLDNSLPKYRMTKTSEIFQKSLSLYGLYQSLNSIIKYRTVFVVEGNVDVISCYKAGIHIVVSPFGTSFMYTHFLLLKTFADYFIFCFDNDDAGRKAKQKVIEMSKRLDNIKLGFLDLEGAKDPDEFIYAHSSHPQMLINSIKDMRDQMSLS</sequence>
<dbReference type="GO" id="GO:0006269">
    <property type="term" value="P:DNA replication, synthesis of primer"/>
    <property type="evidence" value="ECO:0007669"/>
    <property type="project" value="TreeGrafter"/>
</dbReference>
<dbReference type="SUPFAM" id="SSF56731">
    <property type="entry name" value="DNA primase core"/>
    <property type="match status" value="1"/>
</dbReference>
<dbReference type="CDD" id="cd03364">
    <property type="entry name" value="TOPRIM_DnaG_primases"/>
    <property type="match status" value="1"/>
</dbReference>
<dbReference type="Gene3D" id="3.40.1360.10">
    <property type="match status" value="1"/>
</dbReference>
<evidence type="ECO:0000313" key="2">
    <source>
        <dbReference type="EMBL" id="HGB30531.1"/>
    </source>
</evidence>
<name>A0A7C3WUV3_9BACT</name>
<feature type="domain" description="Toprim" evidence="1">
    <location>
        <begin position="153"/>
        <end position="237"/>
    </location>
</feature>
<dbReference type="SMART" id="SM00493">
    <property type="entry name" value="TOPRIM"/>
    <property type="match status" value="1"/>
</dbReference>
<comment type="caution">
    <text evidence="2">The sequence shown here is derived from an EMBL/GenBank/DDBJ whole genome shotgun (WGS) entry which is preliminary data.</text>
</comment>
<dbReference type="PANTHER" id="PTHR30313:SF2">
    <property type="entry name" value="DNA PRIMASE"/>
    <property type="match status" value="1"/>
</dbReference>
<protein>
    <submittedName>
        <fullName evidence="2">Toprim domain-containing protein</fullName>
    </submittedName>
</protein>
<dbReference type="PANTHER" id="PTHR30313">
    <property type="entry name" value="DNA PRIMASE"/>
    <property type="match status" value="1"/>
</dbReference>
<dbReference type="PROSITE" id="PS50880">
    <property type="entry name" value="TOPRIM"/>
    <property type="match status" value="1"/>
</dbReference>
<dbReference type="InterPro" id="IPR050219">
    <property type="entry name" value="DnaG_primase"/>
</dbReference>
<proteinExistence type="predicted"/>
<dbReference type="InterPro" id="IPR006171">
    <property type="entry name" value="TOPRIM_dom"/>
</dbReference>
<dbReference type="InterPro" id="IPR034151">
    <property type="entry name" value="TOPRIM_DnaG_bac"/>
</dbReference>
<gene>
    <name evidence="2" type="ORF">ENV35_01480</name>
</gene>
<dbReference type="InterPro" id="IPR013264">
    <property type="entry name" value="DNAG_N"/>
</dbReference>
<dbReference type="Gene3D" id="3.90.980.10">
    <property type="entry name" value="DNA primase, catalytic core, N-terminal domain"/>
    <property type="match status" value="1"/>
</dbReference>
<dbReference type="Pfam" id="PF08275">
    <property type="entry name" value="DNAG_N"/>
    <property type="match status" value="1"/>
</dbReference>
<dbReference type="InterPro" id="IPR037068">
    <property type="entry name" value="DNA_primase_core_N_sf"/>
</dbReference>
<dbReference type="EMBL" id="DTGA01000036">
    <property type="protein sequence ID" value="HGB30531.1"/>
    <property type="molecule type" value="Genomic_DNA"/>
</dbReference>
<organism evidence="2">
    <name type="scientific">Dictyoglomus turgidum</name>
    <dbReference type="NCBI Taxonomy" id="513050"/>
    <lineage>
        <taxon>Bacteria</taxon>
        <taxon>Pseudomonadati</taxon>
        <taxon>Dictyoglomota</taxon>
        <taxon>Dictyoglomia</taxon>
        <taxon>Dictyoglomales</taxon>
        <taxon>Dictyoglomaceae</taxon>
        <taxon>Dictyoglomus</taxon>
    </lineage>
</organism>